<dbReference type="Pfam" id="PF09949">
    <property type="entry name" value="APP1_cat"/>
    <property type="match status" value="1"/>
</dbReference>
<protein>
    <recommendedName>
        <fullName evidence="2">Phosphatidate phosphatase APP1 catalytic domain-containing protein</fullName>
    </recommendedName>
</protein>
<feature type="domain" description="Phosphatidate phosphatase APP1 catalytic" evidence="2">
    <location>
        <begin position="217"/>
        <end position="367"/>
    </location>
</feature>
<evidence type="ECO:0000313" key="3">
    <source>
        <dbReference type="EMBL" id="OLO79586.1"/>
    </source>
</evidence>
<gene>
    <name evidence="3" type="ORF">BKH15_02230</name>
</gene>
<evidence type="ECO:0000256" key="1">
    <source>
        <dbReference type="SAM" id="MobiDB-lite"/>
    </source>
</evidence>
<name>A0A1Q8XGX7_9ACTO</name>
<evidence type="ECO:0000313" key="4">
    <source>
        <dbReference type="Proteomes" id="UP000186769"/>
    </source>
</evidence>
<feature type="compositionally biased region" description="Polar residues" evidence="1">
    <location>
        <begin position="50"/>
        <end position="61"/>
    </location>
</feature>
<reference evidence="3 4" key="1">
    <citation type="submission" date="2016-12" db="EMBL/GenBank/DDBJ databases">
        <title>Genomic comparison of strains in the 'Actinomyces naeslundii' group.</title>
        <authorList>
            <person name="Mughal S.R."/>
            <person name="Do T."/>
            <person name="Gilbert S.C."/>
            <person name="Witherden E.A."/>
            <person name="Didelot X."/>
            <person name="Beighton D."/>
        </authorList>
    </citation>
    <scope>NUCLEOTIDE SEQUENCE [LARGE SCALE GENOMIC DNA]</scope>
    <source>
        <strain evidence="3 4">G53E</strain>
    </source>
</reference>
<sequence length="424" mass="46288">MPLSDIARAVEDRFHRDTVPVLKRQGWRPRVIPYDGYGTSAPAQPGPTAPQHQEQHQNTATQRSAAGARRRPASASRGTSSGSSQPTQPSRPAPMARVLARMVMRPQDAPAEGPLFRSLPDALPVSAAQARSFAMTGLSDAQRGWRLFIEVPVAFLPVTVHVGRASVRTRADRSGYIDVVVRDHGLEPGWHEARIEAMGAHTVAAKVLIIPEGPRLGIISDIDDTAMVTHVPRVLVAAWNQLVKYSSAREPVPGMAELYSRIQAAHPGTPMMYLSTGAWNVVPTLRSFFSRHGFPSGPALMTDWGPTNTGWFRSGIEHKRTELRRLMIDLPQITWILFGDDGQHDPHIYGEAARHHADRIAAVAIRRLTATQQVLAGGLTAHPMGIGPEARTLAEADVPVVVGADGYELARRLPRELLEAAPRR</sequence>
<feature type="compositionally biased region" description="Low complexity" evidence="1">
    <location>
        <begin position="62"/>
        <end position="90"/>
    </location>
</feature>
<organism evidence="3 4">
    <name type="scientific">Actinomyces oris</name>
    <dbReference type="NCBI Taxonomy" id="544580"/>
    <lineage>
        <taxon>Bacteria</taxon>
        <taxon>Bacillati</taxon>
        <taxon>Actinomycetota</taxon>
        <taxon>Actinomycetes</taxon>
        <taxon>Actinomycetales</taxon>
        <taxon>Actinomycetaceae</taxon>
        <taxon>Actinomyces</taxon>
    </lineage>
</organism>
<dbReference type="PANTHER" id="PTHR28208">
    <property type="entry name" value="PHOSPHATIDATE PHOSPHATASE APP1"/>
    <property type="match status" value="1"/>
</dbReference>
<dbReference type="EMBL" id="MSKW01000004">
    <property type="protein sequence ID" value="OLO79586.1"/>
    <property type="molecule type" value="Genomic_DNA"/>
</dbReference>
<dbReference type="RefSeq" id="WP_075414035.1">
    <property type="nucleotide sequence ID" value="NZ_MSKW01000004.1"/>
</dbReference>
<dbReference type="GO" id="GO:0008195">
    <property type="term" value="F:phosphatidate phosphatase activity"/>
    <property type="evidence" value="ECO:0007669"/>
    <property type="project" value="InterPro"/>
</dbReference>
<dbReference type="Proteomes" id="UP000186769">
    <property type="component" value="Unassembled WGS sequence"/>
</dbReference>
<dbReference type="InterPro" id="IPR019236">
    <property type="entry name" value="APP1_cat"/>
</dbReference>
<feature type="region of interest" description="Disordered" evidence="1">
    <location>
        <begin position="33"/>
        <end position="94"/>
    </location>
</feature>
<accession>A0A1Q8XGX7</accession>
<dbReference type="PANTHER" id="PTHR28208:SF3">
    <property type="entry name" value="PHOSPHATIDATE PHOSPHATASE APP1"/>
    <property type="match status" value="1"/>
</dbReference>
<comment type="caution">
    <text evidence="3">The sequence shown here is derived from an EMBL/GenBank/DDBJ whole genome shotgun (WGS) entry which is preliminary data.</text>
</comment>
<dbReference type="AlphaFoldDB" id="A0A1Q8XGX7"/>
<dbReference type="InterPro" id="IPR052935">
    <property type="entry name" value="Mg2+_PAP"/>
</dbReference>
<proteinExistence type="predicted"/>
<evidence type="ECO:0000259" key="2">
    <source>
        <dbReference type="Pfam" id="PF09949"/>
    </source>
</evidence>